<protein>
    <submittedName>
        <fullName evidence="1">Uncharacterized protein</fullName>
    </submittedName>
</protein>
<accession>A0ABQ4YM16</accession>
<dbReference type="Proteomes" id="UP001151760">
    <property type="component" value="Unassembled WGS sequence"/>
</dbReference>
<proteinExistence type="predicted"/>
<reference evidence="1" key="2">
    <citation type="submission" date="2022-01" db="EMBL/GenBank/DDBJ databases">
        <authorList>
            <person name="Yamashiro T."/>
            <person name="Shiraishi A."/>
            <person name="Satake H."/>
            <person name="Nakayama K."/>
        </authorList>
    </citation>
    <scope>NUCLEOTIDE SEQUENCE</scope>
</reference>
<gene>
    <name evidence="1" type="ORF">Tco_0727664</name>
</gene>
<dbReference type="EMBL" id="BQNB010010474">
    <property type="protein sequence ID" value="GJS77783.1"/>
    <property type="molecule type" value="Genomic_DNA"/>
</dbReference>
<keyword evidence="2" id="KW-1185">Reference proteome</keyword>
<evidence type="ECO:0000313" key="2">
    <source>
        <dbReference type="Proteomes" id="UP001151760"/>
    </source>
</evidence>
<sequence>MERSMKRPSTEDDECYNIDNLDETIIKETQVLLENEPLDLFLVANLEKNITQMDPEGCNSIVEGFVDNVEVKQSILRINIIDTTYSVRQEVEGAKNTSNEHLYSASANEIDEKKPELKDLPSHLEYAYLYNDKSFPIIISSKLSEKEKRLLLQVLEKRKGAIAKDCSCRSLE</sequence>
<comment type="caution">
    <text evidence="1">The sequence shown here is derived from an EMBL/GenBank/DDBJ whole genome shotgun (WGS) entry which is preliminary data.</text>
</comment>
<organism evidence="1 2">
    <name type="scientific">Tanacetum coccineum</name>
    <dbReference type="NCBI Taxonomy" id="301880"/>
    <lineage>
        <taxon>Eukaryota</taxon>
        <taxon>Viridiplantae</taxon>
        <taxon>Streptophyta</taxon>
        <taxon>Embryophyta</taxon>
        <taxon>Tracheophyta</taxon>
        <taxon>Spermatophyta</taxon>
        <taxon>Magnoliopsida</taxon>
        <taxon>eudicotyledons</taxon>
        <taxon>Gunneridae</taxon>
        <taxon>Pentapetalae</taxon>
        <taxon>asterids</taxon>
        <taxon>campanulids</taxon>
        <taxon>Asterales</taxon>
        <taxon>Asteraceae</taxon>
        <taxon>Asteroideae</taxon>
        <taxon>Anthemideae</taxon>
        <taxon>Anthemidinae</taxon>
        <taxon>Tanacetum</taxon>
    </lineage>
</organism>
<name>A0ABQ4YM16_9ASTR</name>
<evidence type="ECO:0000313" key="1">
    <source>
        <dbReference type="EMBL" id="GJS77783.1"/>
    </source>
</evidence>
<reference evidence="1" key="1">
    <citation type="journal article" date="2022" name="Int. J. Mol. Sci.">
        <title>Draft Genome of Tanacetum Coccineum: Genomic Comparison of Closely Related Tanacetum-Family Plants.</title>
        <authorList>
            <person name="Yamashiro T."/>
            <person name="Shiraishi A."/>
            <person name="Nakayama K."/>
            <person name="Satake H."/>
        </authorList>
    </citation>
    <scope>NUCLEOTIDE SEQUENCE</scope>
</reference>